<evidence type="ECO:0000256" key="1">
    <source>
        <dbReference type="SAM" id="MobiDB-lite"/>
    </source>
</evidence>
<proteinExistence type="predicted"/>
<dbReference type="InterPro" id="IPR008160">
    <property type="entry name" value="Collagen"/>
</dbReference>
<dbReference type="EMBL" id="LR797046">
    <property type="protein sequence ID" value="CAB4183528.1"/>
    <property type="molecule type" value="Genomic_DNA"/>
</dbReference>
<evidence type="ECO:0000313" key="3">
    <source>
        <dbReference type="EMBL" id="CAB4214151.1"/>
    </source>
</evidence>
<accession>A0A6J5QRB5</accession>
<evidence type="ECO:0000313" key="2">
    <source>
        <dbReference type="EMBL" id="CAB4183528.1"/>
    </source>
</evidence>
<protein>
    <submittedName>
        <fullName evidence="2">Collagen triple helix repeat</fullName>
    </submittedName>
</protein>
<dbReference type="EMBL" id="LR798402">
    <property type="protein sequence ID" value="CAB5229414.1"/>
    <property type="molecule type" value="Genomic_DNA"/>
</dbReference>
<organism evidence="2">
    <name type="scientific">uncultured Caudovirales phage</name>
    <dbReference type="NCBI Taxonomy" id="2100421"/>
    <lineage>
        <taxon>Viruses</taxon>
        <taxon>Duplodnaviria</taxon>
        <taxon>Heunggongvirae</taxon>
        <taxon>Uroviricota</taxon>
        <taxon>Caudoviricetes</taxon>
        <taxon>Peduoviridae</taxon>
        <taxon>Maltschvirus</taxon>
        <taxon>Maltschvirus maltsch</taxon>
    </lineage>
</organism>
<dbReference type="Pfam" id="PF01391">
    <property type="entry name" value="Collagen"/>
    <property type="match status" value="1"/>
</dbReference>
<dbReference type="EMBL" id="LR797402">
    <property type="protein sequence ID" value="CAB4214151.1"/>
    <property type="molecule type" value="Genomic_DNA"/>
</dbReference>
<gene>
    <name evidence="2" type="ORF">UFOVP1103_47</name>
    <name evidence="3" type="ORF">UFOVP1464_20</name>
    <name evidence="4" type="ORF">UFOVP1553_42</name>
</gene>
<keyword evidence="2" id="KW-0176">Collagen</keyword>
<name>A0A6J5QRB5_9CAUD</name>
<feature type="region of interest" description="Disordered" evidence="1">
    <location>
        <begin position="66"/>
        <end position="112"/>
    </location>
</feature>
<reference evidence="2" key="1">
    <citation type="submission" date="2020-05" db="EMBL/GenBank/DDBJ databases">
        <authorList>
            <person name="Chiriac C."/>
            <person name="Salcher M."/>
            <person name="Ghai R."/>
            <person name="Kavagutti S V."/>
        </authorList>
    </citation>
    <scope>NUCLEOTIDE SEQUENCE</scope>
</reference>
<feature type="compositionally biased region" description="Basic and acidic residues" evidence="1">
    <location>
        <begin position="71"/>
        <end position="86"/>
    </location>
</feature>
<evidence type="ECO:0000313" key="4">
    <source>
        <dbReference type="EMBL" id="CAB5229414.1"/>
    </source>
</evidence>
<sequence>MGIKQDSLDALAELELRISELPSQTTEFRLGLNSKAMKVVVDKTVDPIIAKIAEINSRLKVQEKNSLINGKDGKPGKDGKDGRQGVDGRQGINGRDGKIGTNGRDGKDGTDGVSVVDSEIAADGHLVLNLSNGNIIDAGNIVNSKSGREMYSITHAKPQIVVSLTAPPNPQPNDLWYDLN</sequence>